<dbReference type="EMBL" id="JAXUIC010000002">
    <property type="protein sequence ID" value="KAK4604782.1"/>
    <property type="molecule type" value="Genomic_DNA"/>
</dbReference>
<evidence type="ECO:0008006" key="5">
    <source>
        <dbReference type="Google" id="ProtNLM"/>
    </source>
</evidence>
<gene>
    <name evidence="3" type="ORF">RGQ29_013015</name>
</gene>
<proteinExistence type="predicted"/>
<dbReference type="Proteomes" id="UP001324115">
    <property type="component" value="Unassembled WGS sequence"/>
</dbReference>
<dbReference type="PANTHER" id="PTHR33919:SF7">
    <property type="entry name" value="PROTEIN, PUTATIVE-RELATED"/>
    <property type="match status" value="1"/>
</dbReference>
<organism evidence="3 4">
    <name type="scientific">Quercus rubra</name>
    <name type="common">Northern red oak</name>
    <name type="synonym">Quercus borealis</name>
    <dbReference type="NCBI Taxonomy" id="3512"/>
    <lineage>
        <taxon>Eukaryota</taxon>
        <taxon>Viridiplantae</taxon>
        <taxon>Streptophyta</taxon>
        <taxon>Embryophyta</taxon>
        <taxon>Tracheophyta</taxon>
        <taxon>Spermatophyta</taxon>
        <taxon>Magnoliopsida</taxon>
        <taxon>eudicotyledons</taxon>
        <taxon>Gunneridae</taxon>
        <taxon>Pentapetalae</taxon>
        <taxon>rosids</taxon>
        <taxon>fabids</taxon>
        <taxon>Fagales</taxon>
        <taxon>Fagaceae</taxon>
        <taxon>Quercus</taxon>
    </lineage>
</organism>
<keyword evidence="2" id="KW-1133">Transmembrane helix</keyword>
<name>A0AAN7JBC5_QUERU</name>
<evidence type="ECO:0000256" key="2">
    <source>
        <dbReference type="SAM" id="Phobius"/>
    </source>
</evidence>
<keyword evidence="4" id="KW-1185">Reference proteome</keyword>
<evidence type="ECO:0000256" key="1">
    <source>
        <dbReference type="SAM" id="MobiDB-lite"/>
    </source>
</evidence>
<sequence>MTGAEEVKAMADQGVKQPSAGQHATGILHQRSKPPIRPMSMAIGGLAIAATLGFFVLYSKKKPEASALDVAKVTTGISHPEITRPRH</sequence>
<feature type="transmembrane region" description="Helical" evidence="2">
    <location>
        <begin position="39"/>
        <end position="58"/>
    </location>
</feature>
<accession>A0AAN7JBC5</accession>
<comment type="caution">
    <text evidence="3">The sequence shown here is derived from an EMBL/GenBank/DDBJ whole genome shotgun (WGS) entry which is preliminary data.</text>
</comment>
<dbReference type="PANTHER" id="PTHR33919">
    <property type="entry name" value="OS09G0127700 PROTEIN"/>
    <property type="match status" value="1"/>
</dbReference>
<keyword evidence="2" id="KW-0472">Membrane</keyword>
<reference evidence="3 4" key="1">
    <citation type="journal article" date="2023" name="G3 (Bethesda)">
        <title>A haplotype-resolved chromosome-scale genome for Quercus rubra L. provides insights into the genetics of adaptive traits for red oak species.</title>
        <authorList>
            <person name="Kapoor B."/>
            <person name="Jenkins J."/>
            <person name="Schmutz J."/>
            <person name="Zhebentyayeva T."/>
            <person name="Kuelheim C."/>
            <person name="Coggeshall M."/>
            <person name="Heim C."/>
            <person name="Lasky J.R."/>
            <person name="Leites L."/>
            <person name="Islam-Faridi N."/>
            <person name="Romero-Severson J."/>
            <person name="DeLeo V.L."/>
            <person name="Lucas S.M."/>
            <person name="Lazic D."/>
            <person name="Gailing O."/>
            <person name="Carlson J."/>
            <person name="Staton M."/>
        </authorList>
    </citation>
    <scope>NUCLEOTIDE SEQUENCE [LARGE SCALE GENOMIC DNA]</scope>
    <source>
        <strain evidence="3">Pseudo-F2</strain>
    </source>
</reference>
<protein>
    <recommendedName>
        <fullName evidence="5">Transmembrane protein</fullName>
    </recommendedName>
</protein>
<evidence type="ECO:0000313" key="3">
    <source>
        <dbReference type="EMBL" id="KAK4604782.1"/>
    </source>
</evidence>
<keyword evidence="2" id="KW-0812">Transmembrane</keyword>
<feature type="region of interest" description="Disordered" evidence="1">
    <location>
        <begin position="1"/>
        <end position="35"/>
    </location>
</feature>
<evidence type="ECO:0000313" key="4">
    <source>
        <dbReference type="Proteomes" id="UP001324115"/>
    </source>
</evidence>
<dbReference type="AlphaFoldDB" id="A0AAN7JBC5"/>